<dbReference type="PRINTS" id="PR00469">
    <property type="entry name" value="PNDRDTASEII"/>
</dbReference>
<dbReference type="Pfam" id="PF13738">
    <property type="entry name" value="Pyr_redox_3"/>
    <property type="match status" value="1"/>
</dbReference>
<dbReference type="PANTHER" id="PTHR43539">
    <property type="entry name" value="FLAVIN-BINDING MONOOXYGENASE-LIKE PROTEIN (AFU_ORTHOLOGUE AFUA_4G09220)"/>
    <property type="match status" value="1"/>
</dbReference>
<comment type="caution">
    <text evidence="2">The sequence shown here is derived from an EMBL/GenBank/DDBJ whole genome shotgun (WGS) entry which is preliminary data.</text>
</comment>
<dbReference type="GO" id="GO:0004497">
    <property type="term" value="F:monooxygenase activity"/>
    <property type="evidence" value="ECO:0007669"/>
    <property type="project" value="TreeGrafter"/>
</dbReference>
<accession>A0A4Z1CK14</accession>
<dbReference type="Gene3D" id="3.50.50.60">
    <property type="entry name" value="FAD/NAD(P)-binding domain"/>
    <property type="match status" value="1"/>
</dbReference>
<dbReference type="PANTHER" id="PTHR43539:SF78">
    <property type="entry name" value="FLAVIN-CONTAINING MONOOXYGENASE"/>
    <property type="match status" value="1"/>
</dbReference>
<dbReference type="EMBL" id="SRRO01000001">
    <property type="protein sequence ID" value="TGN64080.1"/>
    <property type="molecule type" value="Genomic_DNA"/>
</dbReference>
<protein>
    <submittedName>
        <fullName evidence="2">NAD(P)/FAD-dependent oxidoreductase</fullName>
    </submittedName>
</protein>
<keyword evidence="3" id="KW-1185">Reference proteome</keyword>
<dbReference type="SUPFAM" id="SSF51905">
    <property type="entry name" value="FAD/NAD(P)-binding domain"/>
    <property type="match status" value="1"/>
</dbReference>
<organism evidence="2 3">
    <name type="scientific">Nocardioides eburneiflavus</name>
    <dbReference type="NCBI Taxonomy" id="2518372"/>
    <lineage>
        <taxon>Bacteria</taxon>
        <taxon>Bacillati</taxon>
        <taxon>Actinomycetota</taxon>
        <taxon>Actinomycetes</taxon>
        <taxon>Propionibacteriales</taxon>
        <taxon>Nocardioidaceae</taxon>
        <taxon>Nocardioides</taxon>
    </lineage>
</organism>
<name>A0A4Z1CK14_9ACTN</name>
<evidence type="ECO:0000313" key="2">
    <source>
        <dbReference type="EMBL" id="TGN64080.1"/>
    </source>
</evidence>
<keyword evidence="1" id="KW-0560">Oxidoreductase</keyword>
<sequence length="383" mass="41389">MRRGCHARATGHRSGRACVAPDVKDDDRVLESLVIGAGQAGLAASYFLRTRGVDHLVLDANPRPGGAWQHRWASLSMDDVHGVADLPDSTAPDGSRRAANLVVPDYFDGYERWHHLPVVRPVRVDRVDSEGDLLVVHSADRTWRTRTLVNATGTWTRPFVPYYPGIASFAGKQVHTAHYPGAEHFRGKRVLVVGGGASAVQLLGEIAQLTDTLWVTRRPPVWREEEFDRAVGLAAVTAVEERVRRGLPPASVVSVTGLALRPQEQEAARLGAYERLPMFERIEPDGVRWTDLDGGRHERVDVILWATGFRPAVDHLAPLGLRSPEGGIALVPVPGNVQGATTAVRDPRVQLVGYGPSASTLGASRAGRQAALAVSRHLAAAAA</sequence>
<evidence type="ECO:0000313" key="3">
    <source>
        <dbReference type="Proteomes" id="UP000297496"/>
    </source>
</evidence>
<dbReference type="InterPro" id="IPR036188">
    <property type="entry name" value="FAD/NAD-bd_sf"/>
</dbReference>
<dbReference type="AlphaFoldDB" id="A0A4Z1CK14"/>
<dbReference type="Proteomes" id="UP000297496">
    <property type="component" value="Unassembled WGS sequence"/>
</dbReference>
<reference evidence="2 3" key="1">
    <citation type="submission" date="2019-04" db="EMBL/GenBank/DDBJ databases">
        <title>Three New Species of Nocardioides, Nocardioides euryhalodurans sp. nov., Nocardioides seonyuensis sp. nov. and Nocardioides eburneoflavus sp. nov. Isolated from Soil.</title>
        <authorList>
            <person name="Roh S.G."/>
            <person name="Lee C."/>
            <person name="Kim M.-K."/>
            <person name="Kim S.B."/>
        </authorList>
    </citation>
    <scope>NUCLEOTIDE SEQUENCE [LARGE SCALE GENOMIC DNA]</scope>
    <source>
        <strain evidence="2 3">MMS17-SY213</strain>
    </source>
</reference>
<dbReference type="InterPro" id="IPR050982">
    <property type="entry name" value="Auxin_biosynth/cation_transpt"/>
</dbReference>
<dbReference type="GO" id="GO:0050660">
    <property type="term" value="F:flavin adenine dinucleotide binding"/>
    <property type="evidence" value="ECO:0007669"/>
    <property type="project" value="TreeGrafter"/>
</dbReference>
<gene>
    <name evidence="2" type="ORF">EXE59_09065</name>
</gene>
<evidence type="ECO:0000256" key="1">
    <source>
        <dbReference type="ARBA" id="ARBA00023002"/>
    </source>
</evidence>
<proteinExistence type="predicted"/>
<dbReference type="PRINTS" id="PR00368">
    <property type="entry name" value="FADPNR"/>
</dbReference>
<dbReference type="OrthoDB" id="178899at2"/>